<keyword evidence="3" id="KW-1185">Reference proteome</keyword>
<reference evidence="2 3" key="1">
    <citation type="submission" date="2024-08" db="EMBL/GenBank/DDBJ databases">
        <authorList>
            <person name="Cucini C."/>
            <person name="Frati F."/>
        </authorList>
    </citation>
    <scope>NUCLEOTIDE SEQUENCE [LARGE SCALE GENOMIC DNA]</scope>
</reference>
<proteinExistence type="predicted"/>
<keyword evidence="1" id="KW-0812">Transmembrane</keyword>
<comment type="caution">
    <text evidence="2">The sequence shown here is derived from an EMBL/GenBank/DDBJ whole genome shotgun (WGS) entry which is preliminary data.</text>
</comment>
<dbReference type="Proteomes" id="UP001642540">
    <property type="component" value="Unassembled WGS sequence"/>
</dbReference>
<evidence type="ECO:0000313" key="2">
    <source>
        <dbReference type="EMBL" id="CAL8092437.1"/>
    </source>
</evidence>
<keyword evidence="1" id="KW-0472">Membrane</keyword>
<feature type="transmembrane region" description="Helical" evidence="1">
    <location>
        <begin position="6"/>
        <end position="25"/>
    </location>
</feature>
<evidence type="ECO:0000313" key="3">
    <source>
        <dbReference type="Proteomes" id="UP001642540"/>
    </source>
</evidence>
<sequence length="118" mass="13922">MITDCLLYFVSVFLHIASLTGGSLFRLNRDRQELYTNKFLKFKVWLVYIYWVKYLVFLAVQAIRFQLIQDFNSFNIVFAYFVAFLPPFPLVTVLLFKTESFVSIINTSFETFANLTSK</sequence>
<evidence type="ECO:0000256" key="1">
    <source>
        <dbReference type="SAM" id="Phobius"/>
    </source>
</evidence>
<keyword evidence="1" id="KW-1133">Transmembrane helix</keyword>
<feature type="transmembrane region" description="Helical" evidence="1">
    <location>
        <begin position="45"/>
        <end position="65"/>
    </location>
</feature>
<accession>A0ABP1QA95</accession>
<dbReference type="EMBL" id="CAXLJM020000025">
    <property type="protein sequence ID" value="CAL8092437.1"/>
    <property type="molecule type" value="Genomic_DNA"/>
</dbReference>
<protein>
    <submittedName>
        <fullName evidence="2">Uncharacterized protein</fullName>
    </submittedName>
</protein>
<gene>
    <name evidence="2" type="ORF">ODALV1_LOCUS8218</name>
</gene>
<feature type="transmembrane region" description="Helical" evidence="1">
    <location>
        <begin position="77"/>
        <end position="96"/>
    </location>
</feature>
<name>A0ABP1QA95_9HEXA</name>
<organism evidence="2 3">
    <name type="scientific">Orchesella dallaii</name>
    <dbReference type="NCBI Taxonomy" id="48710"/>
    <lineage>
        <taxon>Eukaryota</taxon>
        <taxon>Metazoa</taxon>
        <taxon>Ecdysozoa</taxon>
        <taxon>Arthropoda</taxon>
        <taxon>Hexapoda</taxon>
        <taxon>Collembola</taxon>
        <taxon>Entomobryomorpha</taxon>
        <taxon>Entomobryoidea</taxon>
        <taxon>Orchesellidae</taxon>
        <taxon>Orchesellinae</taxon>
        <taxon>Orchesella</taxon>
    </lineage>
</organism>